<proteinExistence type="predicted"/>
<evidence type="ECO:0000313" key="2">
    <source>
        <dbReference type="WBParaSite" id="PgR020_g036_t01"/>
    </source>
</evidence>
<dbReference type="WBParaSite" id="PgR020_g036_t01">
    <property type="protein sequence ID" value="PgR020_g036_t01"/>
    <property type="gene ID" value="PgR020_g036"/>
</dbReference>
<name>A0A915AYB3_PARUN</name>
<organism evidence="1 2">
    <name type="scientific">Parascaris univalens</name>
    <name type="common">Nematode worm</name>
    <dbReference type="NCBI Taxonomy" id="6257"/>
    <lineage>
        <taxon>Eukaryota</taxon>
        <taxon>Metazoa</taxon>
        <taxon>Ecdysozoa</taxon>
        <taxon>Nematoda</taxon>
        <taxon>Chromadorea</taxon>
        <taxon>Rhabditida</taxon>
        <taxon>Spirurina</taxon>
        <taxon>Ascaridomorpha</taxon>
        <taxon>Ascaridoidea</taxon>
        <taxon>Ascarididae</taxon>
        <taxon>Parascaris</taxon>
    </lineage>
</organism>
<reference evidence="2" key="1">
    <citation type="submission" date="2022-11" db="UniProtKB">
        <authorList>
            <consortium name="WormBaseParasite"/>
        </authorList>
    </citation>
    <scope>IDENTIFICATION</scope>
</reference>
<accession>A0A915AYB3</accession>
<sequence length="105" mass="12069">SSTAIVDASKDKIFTTEDEGTHYCLKRNAEYVGKNVFAIACSFYSCERKLLRRKSLKDVAVLFEIYLPGTDEPRIVKTAAVYVTLKLRPSRTPYELSSYRYIPYQ</sequence>
<evidence type="ECO:0000313" key="1">
    <source>
        <dbReference type="Proteomes" id="UP000887569"/>
    </source>
</evidence>
<protein>
    <submittedName>
        <fullName evidence="2">Uncharacterized protein</fullName>
    </submittedName>
</protein>
<keyword evidence="1" id="KW-1185">Reference proteome</keyword>
<dbReference type="AlphaFoldDB" id="A0A915AYB3"/>
<dbReference type="Proteomes" id="UP000887569">
    <property type="component" value="Unplaced"/>
</dbReference>